<accession>A0A1B9NXH3</accession>
<dbReference type="Pfam" id="PF21130">
    <property type="entry name" value="YgfZ_barrel"/>
    <property type="match status" value="1"/>
</dbReference>
<dbReference type="SUPFAM" id="SSF101790">
    <property type="entry name" value="Aminomethyltransferase beta-barrel domain"/>
    <property type="match status" value="1"/>
</dbReference>
<dbReference type="InterPro" id="IPR017703">
    <property type="entry name" value="YgfZ/GCV_T_CS"/>
</dbReference>
<dbReference type="Gene3D" id="3.30.70.1400">
    <property type="entry name" value="Aminomethyltransferase beta-barrel domains"/>
    <property type="match status" value="1"/>
</dbReference>
<feature type="binding site" evidence="4">
    <location>
        <position position="28"/>
    </location>
    <ligand>
        <name>folate</name>
        <dbReference type="ChEBI" id="CHEBI:62501"/>
    </ligand>
</feature>
<dbReference type="InterPro" id="IPR029043">
    <property type="entry name" value="GcvT/YgfZ_C"/>
</dbReference>
<comment type="subcellular location">
    <subcellularLocation>
        <location evidence="4">Cytoplasm</location>
    </subcellularLocation>
</comment>
<dbReference type="Gene3D" id="2.40.30.160">
    <property type="match status" value="1"/>
</dbReference>
<feature type="binding site" evidence="4">
    <location>
        <position position="182"/>
    </location>
    <ligand>
        <name>folate</name>
        <dbReference type="ChEBI" id="CHEBI:62501"/>
    </ligand>
</feature>
<dbReference type="Proteomes" id="UP000093523">
    <property type="component" value="Unassembled WGS sequence"/>
</dbReference>
<dbReference type="STRING" id="688.A6E04_14575"/>
<feature type="domain" description="tRNA-modifying protein YgfZ-like beta-barrel" evidence="5">
    <location>
        <begin position="237"/>
        <end position="303"/>
    </location>
</feature>
<dbReference type="RefSeq" id="WP_017021344.1">
    <property type="nucleotide sequence ID" value="NZ_CAWMPN010000012.1"/>
</dbReference>
<sequence length="318" mass="35147">MMSTLFPKLSIKKEDTLPALAISELNDWALITMIGNDKKSYLQGQVTADVVTLPQDDITFGGHCDAKGKLWSIFQLFNHNGGYALFQRRSAIETELTEIKKYSVFSKVDIAVGDDVLLGISGKKATDWVNKHTTTDANVRACELGTFAKISETQWLLVTTPEHKENIINQESNTVLCDESLWSLHTIQHGLPQLDNALSNAHIPQAMNLQAVGGISFAKGCYTGQETVARAKYRGINKRAMYLLSGQSNSIPVAGDAIERSVGENWRKGGTIVSAYRFEDGYTLALAILPNDLEEGTQFKLQDSIWNKGNQPYSLDEE</sequence>
<evidence type="ECO:0000313" key="6">
    <source>
        <dbReference type="EMBL" id="OCH20416.1"/>
    </source>
</evidence>
<dbReference type="InterPro" id="IPR023758">
    <property type="entry name" value="tRNA-modifying_YgfZ"/>
</dbReference>
<protein>
    <recommendedName>
        <fullName evidence="4">tRNA-modifying protein YgfZ</fullName>
    </recommendedName>
</protein>
<evidence type="ECO:0000256" key="2">
    <source>
        <dbReference type="ARBA" id="ARBA00022694"/>
    </source>
</evidence>
<dbReference type="NCBIfam" id="TIGR03317">
    <property type="entry name" value="ygfZ_signature"/>
    <property type="match status" value="1"/>
</dbReference>
<dbReference type="GO" id="GO:0008033">
    <property type="term" value="P:tRNA processing"/>
    <property type="evidence" value="ECO:0007669"/>
    <property type="project" value="UniProtKB-UniRule"/>
</dbReference>
<dbReference type="PANTHER" id="PTHR22602">
    <property type="entry name" value="TRANSFERASE CAF17, MITOCHONDRIAL-RELATED"/>
    <property type="match status" value="1"/>
</dbReference>
<evidence type="ECO:0000256" key="3">
    <source>
        <dbReference type="ARBA" id="ARBA00022954"/>
    </source>
</evidence>
<evidence type="ECO:0000256" key="4">
    <source>
        <dbReference type="HAMAP-Rule" id="MF_01175"/>
    </source>
</evidence>
<proteinExistence type="inferred from homology"/>
<dbReference type="GO" id="GO:0009451">
    <property type="term" value="P:RNA modification"/>
    <property type="evidence" value="ECO:0007669"/>
    <property type="project" value="InterPro"/>
</dbReference>
<gene>
    <name evidence="6" type="ORF">A6E04_14575</name>
</gene>
<comment type="similarity">
    <text evidence="4">Belongs to the tRNA-modifying YgfZ family.</text>
</comment>
<reference evidence="6 7" key="1">
    <citation type="submission" date="2016-06" db="EMBL/GenBank/DDBJ databases">
        <authorList>
            <person name="Kjaerup R.B."/>
            <person name="Dalgaard T.S."/>
            <person name="Juul-Madsen H.R."/>
        </authorList>
    </citation>
    <scope>NUCLEOTIDE SEQUENCE [LARGE SCALE GENOMIC DNA]</scope>
    <source>
        <strain evidence="6 7">1S159</strain>
    </source>
</reference>
<dbReference type="GO" id="GO:0005542">
    <property type="term" value="F:folic acid binding"/>
    <property type="evidence" value="ECO:0007669"/>
    <property type="project" value="UniProtKB-UniRule"/>
</dbReference>
<dbReference type="SUPFAM" id="SSF103025">
    <property type="entry name" value="Folate-binding domain"/>
    <property type="match status" value="1"/>
</dbReference>
<evidence type="ECO:0000259" key="5">
    <source>
        <dbReference type="Pfam" id="PF21130"/>
    </source>
</evidence>
<organism evidence="6 7">
    <name type="scientific">Aliivibrio logei</name>
    <name type="common">Vibrio logei</name>
    <dbReference type="NCBI Taxonomy" id="688"/>
    <lineage>
        <taxon>Bacteria</taxon>
        <taxon>Pseudomonadati</taxon>
        <taxon>Pseudomonadota</taxon>
        <taxon>Gammaproteobacteria</taxon>
        <taxon>Vibrionales</taxon>
        <taxon>Vibrionaceae</taxon>
        <taxon>Aliivibrio</taxon>
    </lineage>
</organism>
<evidence type="ECO:0000256" key="1">
    <source>
        <dbReference type="ARBA" id="ARBA00022490"/>
    </source>
</evidence>
<name>A0A1B9NXH3_ALILO</name>
<comment type="caution">
    <text evidence="6">The sequence shown here is derived from an EMBL/GenBank/DDBJ whole genome shotgun (WGS) entry which is preliminary data.</text>
</comment>
<dbReference type="AlphaFoldDB" id="A0A1B9NXH3"/>
<dbReference type="GO" id="GO:0005737">
    <property type="term" value="C:cytoplasm"/>
    <property type="evidence" value="ECO:0007669"/>
    <property type="project" value="UniProtKB-SubCell"/>
</dbReference>
<dbReference type="HAMAP" id="MF_01175">
    <property type="entry name" value="tRNA_modifying_YgfZ"/>
    <property type="match status" value="1"/>
</dbReference>
<dbReference type="InterPro" id="IPR045179">
    <property type="entry name" value="YgfZ/GcvT"/>
</dbReference>
<evidence type="ECO:0000313" key="7">
    <source>
        <dbReference type="Proteomes" id="UP000093523"/>
    </source>
</evidence>
<dbReference type="PANTHER" id="PTHR22602:SF0">
    <property type="entry name" value="TRANSFERASE CAF17, MITOCHONDRIAL-RELATED"/>
    <property type="match status" value="1"/>
</dbReference>
<keyword evidence="2 4" id="KW-0819">tRNA processing</keyword>
<keyword evidence="3 4" id="KW-0290">Folate-binding</keyword>
<dbReference type="NCBIfam" id="NF007110">
    <property type="entry name" value="PRK09559.1"/>
    <property type="match status" value="1"/>
</dbReference>
<dbReference type="EMBL" id="MAJU01000012">
    <property type="protein sequence ID" value="OCH20416.1"/>
    <property type="molecule type" value="Genomic_DNA"/>
</dbReference>
<comment type="function">
    <text evidence="4">Folate-binding protein involved in regulating the level of ATP-DnaA and in the modification of some tRNAs. It is probably a key factor in regulatory networks that act via tRNA modification, such as initiation of chromosomal replication.</text>
</comment>
<dbReference type="GO" id="GO:0016226">
    <property type="term" value="P:iron-sulfur cluster assembly"/>
    <property type="evidence" value="ECO:0007669"/>
    <property type="project" value="TreeGrafter"/>
</dbReference>
<dbReference type="Gene3D" id="3.30.70.1630">
    <property type="match status" value="1"/>
</dbReference>
<dbReference type="OrthoDB" id="9796287at2"/>
<keyword evidence="1 4" id="KW-0963">Cytoplasm</keyword>
<dbReference type="InterPro" id="IPR048451">
    <property type="entry name" value="YgfZ_barrel"/>
</dbReference>